<dbReference type="AlphaFoldDB" id="A0A2U1LJJ8"/>
<dbReference type="OrthoDB" id="1427601at2759"/>
<dbReference type="EMBL" id="PKPP01009046">
    <property type="protein sequence ID" value="PWA49177.1"/>
    <property type="molecule type" value="Genomic_DNA"/>
</dbReference>
<evidence type="ECO:0000313" key="2">
    <source>
        <dbReference type="EMBL" id="PWA49177.1"/>
    </source>
</evidence>
<organism evidence="2 3">
    <name type="scientific">Artemisia annua</name>
    <name type="common">Sweet wormwood</name>
    <dbReference type="NCBI Taxonomy" id="35608"/>
    <lineage>
        <taxon>Eukaryota</taxon>
        <taxon>Viridiplantae</taxon>
        <taxon>Streptophyta</taxon>
        <taxon>Embryophyta</taxon>
        <taxon>Tracheophyta</taxon>
        <taxon>Spermatophyta</taxon>
        <taxon>Magnoliopsida</taxon>
        <taxon>eudicotyledons</taxon>
        <taxon>Gunneridae</taxon>
        <taxon>Pentapetalae</taxon>
        <taxon>asterids</taxon>
        <taxon>campanulids</taxon>
        <taxon>Asterales</taxon>
        <taxon>Asteraceae</taxon>
        <taxon>Asteroideae</taxon>
        <taxon>Anthemideae</taxon>
        <taxon>Artemisiinae</taxon>
        <taxon>Artemisia</taxon>
    </lineage>
</organism>
<dbReference type="STRING" id="35608.A0A2U1LJJ8"/>
<keyword evidence="2" id="KW-0548">Nucleotidyltransferase</keyword>
<comment type="caution">
    <text evidence="2">The sequence shown here is derived from an EMBL/GenBank/DDBJ whole genome shotgun (WGS) entry which is preliminary data.</text>
</comment>
<dbReference type="PANTHER" id="PTHR33116">
    <property type="entry name" value="REVERSE TRANSCRIPTASE ZINC-BINDING DOMAIN-CONTAINING PROTEIN-RELATED-RELATED"/>
    <property type="match status" value="1"/>
</dbReference>
<gene>
    <name evidence="2" type="ORF">CTI12_AA483440</name>
</gene>
<evidence type="ECO:0000313" key="3">
    <source>
        <dbReference type="Proteomes" id="UP000245207"/>
    </source>
</evidence>
<dbReference type="GO" id="GO:0003964">
    <property type="term" value="F:RNA-directed DNA polymerase activity"/>
    <property type="evidence" value="ECO:0007669"/>
    <property type="project" value="UniProtKB-KW"/>
</dbReference>
<keyword evidence="2" id="KW-0695">RNA-directed DNA polymerase</keyword>
<reference evidence="2 3" key="1">
    <citation type="journal article" date="2018" name="Mol. Plant">
        <title>The genome of Artemisia annua provides insight into the evolution of Asteraceae family and artemisinin biosynthesis.</title>
        <authorList>
            <person name="Shen Q."/>
            <person name="Zhang L."/>
            <person name="Liao Z."/>
            <person name="Wang S."/>
            <person name="Yan T."/>
            <person name="Shi P."/>
            <person name="Liu M."/>
            <person name="Fu X."/>
            <person name="Pan Q."/>
            <person name="Wang Y."/>
            <person name="Lv Z."/>
            <person name="Lu X."/>
            <person name="Zhang F."/>
            <person name="Jiang W."/>
            <person name="Ma Y."/>
            <person name="Chen M."/>
            <person name="Hao X."/>
            <person name="Li L."/>
            <person name="Tang Y."/>
            <person name="Lv G."/>
            <person name="Zhou Y."/>
            <person name="Sun X."/>
            <person name="Brodelius P.E."/>
            <person name="Rose J.K.C."/>
            <person name="Tang K."/>
        </authorList>
    </citation>
    <scope>NUCLEOTIDE SEQUENCE [LARGE SCALE GENOMIC DNA]</scope>
    <source>
        <strain evidence="3">cv. Huhao1</strain>
        <tissue evidence="2">Leaf</tissue>
    </source>
</reference>
<dbReference type="Proteomes" id="UP000245207">
    <property type="component" value="Unassembled WGS sequence"/>
</dbReference>
<dbReference type="Pfam" id="PF13966">
    <property type="entry name" value="zf-RVT"/>
    <property type="match status" value="1"/>
</dbReference>
<proteinExistence type="predicted"/>
<accession>A0A2U1LJJ8</accession>
<name>A0A2U1LJJ8_ARTAN</name>
<keyword evidence="2" id="KW-0808">Transferase</keyword>
<dbReference type="PANTHER" id="PTHR33116:SF78">
    <property type="entry name" value="OS12G0587133 PROTEIN"/>
    <property type="match status" value="1"/>
</dbReference>
<sequence>MGIRLQEGNDQICWSLDGERDFSVAGTRRNIDAFLHTGSDMGTLWCNAVPKKVNVFAWRVMLDQLPTRYNLSCRGMEIKSILCPTCGVGMETLSHALFASCFAKEVWRNIYRWCNISMLIGESFCEWSEWCDLLPTRNNRRLKMQVIGLATCWMIWRFRNSVLFDAGRMRKSDIVHNIILLSFSWLAHRNKKCKVSWVD</sequence>
<dbReference type="InterPro" id="IPR026960">
    <property type="entry name" value="RVT-Znf"/>
</dbReference>
<protein>
    <submittedName>
        <fullName evidence="2">RNA-directed DNA polymerase, eukaryota</fullName>
    </submittedName>
</protein>
<feature type="domain" description="Reverse transcriptase zinc-binding" evidence="1">
    <location>
        <begin position="40"/>
        <end position="107"/>
    </location>
</feature>
<keyword evidence="3" id="KW-1185">Reference proteome</keyword>
<evidence type="ECO:0000259" key="1">
    <source>
        <dbReference type="Pfam" id="PF13966"/>
    </source>
</evidence>